<evidence type="ECO:0000313" key="3">
    <source>
        <dbReference type="Proteomes" id="UP000589485"/>
    </source>
</evidence>
<dbReference type="InterPro" id="IPR028850">
    <property type="entry name" value="MUC16"/>
</dbReference>
<dbReference type="PANTHER" id="PTHR14672">
    <property type="entry name" value="MUCIN-16"/>
    <property type="match status" value="1"/>
</dbReference>
<dbReference type="PANTHER" id="PTHR14672:SF1">
    <property type="entry name" value="MUCIN-16"/>
    <property type="match status" value="1"/>
</dbReference>
<feature type="non-terminal residue" evidence="2">
    <location>
        <position position="1"/>
    </location>
</feature>
<accession>A0A7K7T7Y2</accession>
<organism evidence="2 3">
    <name type="scientific">Sapayoa aenigma</name>
    <name type="common">broad-billed sapayoa</name>
    <dbReference type="NCBI Taxonomy" id="239371"/>
    <lineage>
        <taxon>Eukaryota</taxon>
        <taxon>Metazoa</taxon>
        <taxon>Chordata</taxon>
        <taxon>Craniata</taxon>
        <taxon>Vertebrata</taxon>
        <taxon>Euteleostomi</taxon>
        <taxon>Archelosauria</taxon>
        <taxon>Archosauria</taxon>
        <taxon>Dinosauria</taxon>
        <taxon>Saurischia</taxon>
        <taxon>Theropoda</taxon>
        <taxon>Coelurosauria</taxon>
        <taxon>Aves</taxon>
        <taxon>Neognathae</taxon>
        <taxon>Neoaves</taxon>
        <taxon>Telluraves</taxon>
        <taxon>Australaves</taxon>
        <taxon>Passeriformes</taxon>
        <taxon>Tyrannidae</taxon>
        <taxon>Sapayoa</taxon>
    </lineage>
</organism>
<evidence type="ECO:0000259" key="1">
    <source>
        <dbReference type="PROSITE" id="PS50024"/>
    </source>
</evidence>
<reference evidence="2 3" key="1">
    <citation type="submission" date="2019-09" db="EMBL/GenBank/DDBJ databases">
        <title>Bird 10,000 Genomes (B10K) Project - Family phase.</title>
        <authorList>
            <person name="Zhang G."/>
        </authorList>
    </citation>
    <scope>NUCLEOTIDE SEQUENCE [LARGE SCALE GENOMIC DNA]</scope>
    <source>
        <strain evidence="2">B10K-DU-030-41</strain>
        <tissue evidence="2">Muscle</tissue>
    </source>
</reference>
<proteinExistence type="predicted"/>
<comment type="caution">
    <text evidence="2">The sequence shown here is derived from an EMBL/GenBank/DDBJ whole genome shotgun (WGS) entry which is preliminary data.</text>
</comment>
<evidence type="ECO:0000313" key="2">
    <source>
        <dbReference type="EMBL" id="NXA12536.1"/>
    </source>
</evidence>
<keyword evidence="3" id="KW-1185">Reference proteome</keyword>
<dbReference type="FunFam" id="3.30.70.960:FF:000003">
    <property type="entry name" value="MUC16 isoform 1"/>
    <property type="match status" value="1"/>
</dbReference>
<gene>
    <name evidence="2" type="primary">Muc16_1</name>
    <name evidence="2" type="ORF">SAPAEN_R12200</name>
</gene>
<dbReference type="InterPro" id="IPR000082">
    <property type="entry name" value="SEA_dom"/>
</dbReference>
<sequence>TTAAALERFTINFTITNLPYTSDLENPHTTKFKSTQKVMNIMLNQLFKKTSIDSVYMGCKMMAFRPRQKPEETGVDALCSYKTDSTASRFDRVNVYHEVRNTTNGITSLGIYSLDQQSLYING</sequence>
<dbReference type="OrthoDB" id="9947814at2759"/>
<name>A0A7K7T7Y2_9TYRA</name>
<dbReference type="InterPro" id="IPR036364">
    <property type="entry name" value="SEA_dom_sf"/>
</dbReference>
<dbReference type="Proteomes" id="UP000589485">
    <property type="component" value="Unassembled WGS sequence"/>
</dbReference>
<dbReference type="SUPFAM" id="SSF82671">
    <property type="entry name" value="SEA domain"/>
    <property type="match status" value="1"/>
</dbReference>
<dbReference type="EMBL" id="VZSY01000760">
    <property type="protein sequence ID" value="NXA12536.1"/>
    <property type="molecule type" value="Genomic_DNA"/>
</dbReference>
<feature type="non-terminal residue" evidence="2">
    <location>
        <position position="123"/>
    </location>
</feature>
<dbReference type="Pfam" id="PF01390">
    <property type="entry name" value="SEA"/>
    <property type="match status" value="1"/>
</dbReference>
<protein>
    <submittedName>
        <fullName evidence="2">MUC16 protein</fullName>
    </submittedName>
</protein>
<feature type="domain" description="SEA" evidence="1">
    <location>
        <begin position="5"/>
        <end position="123"/>
    </location>
</feature>
<dbReference type="PROSITE" id="PS50024">
    <property type="entry name" value="SEA"/>
    <property type="match status" value="1"/>
</dbReference>
<dbReference type="AlphaFoldDB" id="A0A7K7T7Y2"/>
<dbReference type="Gene3D" id="3.30.70.960">
    <property type="entry name" value="SEA domain"/>
    <property type="match status" value="1"/>
</dbReference>